<dbReference type="InterPro" id="IPR042099">
    <property type="entry name" value="ANL_N_sf"/>
</dbReference>
<name>A0AAV3YPQ8_9GAST</name>
<accession>A0AAV3YPQ8</accession>
<dbReference type="EMBL" id="BLXT01001350">
    <property type="protein sequence ID" value="GFN85018.1"/>
    <property type="molecule type" value="Genomic_DNA"/>
</dbReference>
<keyword evidence="1" id="KW-0596">Phosphopantetheine</keyword>
<dbReference type="PROSITE" id="PS00455">
    <property type="entry name" value="AMP_BINDING"/>
    <property type="match status" value="1"/>
</dbReference>
<proteinExistence type="predicted"/>
<protein>
    <submittedName>
        <fullName evidence="4">Tyrocidine synthase 1-like</fullName>
    </submittedName>
</protein>
<organism evidence="4 5">
    <name type="scientific">Plakobranchus ocellatus</name>
    <dbReference type="NCBI Taxonomy" id="259542"/>
    <lineage>
        <taxon>Eukaryota</taxon>
        <taxon>Metazoa</taxon>
        <taxon>Spiralia</taxon>
        <taxon>Lophotrochozoa</taxon>
        <taxon>Mollusca</taxon>
        <taxon>Gastropoda</taxon>
        <taxon>Heterobranchia</taxon>
        <taxon>Euthyneura</taxon>
        <taxon>Panpulmonata</taxon>
        <taxon>Sacoglossa</taxon>
        <taxon>Placobranchoidea</taxon>
        <taxon>Plakobranchidae</taxon>
        <taxon>Plakobranchus</taxon>
    </lineage>
</organism>
<reference evidence="4 5" key="1">
    <citation type="journal article" date="2021" name="Elife">
        <title>Chloroplast acquisition without the gene transfer in kleptoplastic sea slugs, Plakobranchus ocellatus.</title>
        <authorList>
            <person name="Maeda T."/>
            <person name="Takahashi S."/>
            <person name="Yoshida T."/>
            <person name="Shimamura S."/>
            <person name="Takaki Y."/>
            <person name="Nagai Y."/>
            <person name="Toyoda A."/>
            <person name="Suzuki Y."/>
            <person name="Arimoto A."/>
            <person name="Ishii H."/>
            <person name="Satoh N."/>
            <person name="Nishiyama T."/>
            <person name="Hasebe M."/>
            <person name="Maruyama T."/>
            <person name="Minagawa J."/>
            <person name="Obokata J."/>
            <person name="Shigenobu S."/>
        </authorList>
    </citation>
    <scope>NUCLEOTIDE SEQUENCE [LARGE SCALE GENOMIC DNA]</scope>
</reference>
<dbReference type="PANTHER" id="PTHR44845">
    <property type="entry name" value="CARRIER DOMAIN-CONTAINING PROTEIN"/>
    <property type="match status" value="1"/>
</dbReference>
<comment type="caution">
    <text evidence="4">The sequence shown here is derived from an EMBL/GenBank/DDBJ whole genome shotgun (WGS) entry which is preliminary data.</text>
</comment>
<evidence type="ECO:0000313" key="5">
    <source>
        <dbReference type="Proteomes" id="UP000735302"/>
    </source>
</evidence>
<evidence type="ECO:0000256" key="2">
    <source>
        <dbReference type="ARBA" id="ARBA00022553"/>
    </source>
</evidence>
<evidence type="ECO:0000256" key="1">
    <source>
        <dbReference type="ARBA" id="ARBA00022450"/>
    </source>
</evidence>
<gene>
    <name evidence="4" type="ORF">PoB_001152400</name>
</gene>
<dbReference type="AlphaFoldDB" id="A0AAV3YPQ8"/>
<dbReference type="Pfam" id="PF00501">
    <property type="entry name" value="AMP-binding"/>
    <property type="match status" value="1"/>
</dbReference>
<evidence type="ECO:0000259" key="3">
    <source>
        <dbReference type="Pfam" id="PF00501"/>
    </source>
</evidence>
<dbReference type="Proteomes" id="UP000735302">
    <property type="component" value="Unassembled WGS sequence"/>
</dbReference>
<dbReference type="InterPro" id="IPR000873">
    <property type="entry name" value="AMP-dep_synth/lig_dom"/>
</dbReference>
<evidence type="ECO:0000313" key="4">
    <source>
        <dbReference type="EMBL" id="GFN85018.1"/>
    </source>
</evidence>
<keyword evidence="5" id="KW-1185">Reference proteome</keyword>
<dbReference type="PANTHER" id="PTHR44845:SF6">
    <property type="entry name" value="BETA-ALANINE-ACTIVATING ENZYME"/>
    <property type="match status" value="1"/>
</dbReference>
<dbReference type="SUPFAM" id="SSF56801">
    <property type="entry name" value="Acetyl-CoA synthetase-like"/>
    <property type="match status" value="1"/>
</dbReference>
<sequence length="200" mass="22200">MEYEKAGLLHEQFVRSAERTPDKLAVVSPEENLTATFSELNTWTNTLAVKLQAMGVWAMTPVAIFVEKGMNFVASYIAILRAGGGYLPIEPSFPEHMLELVLEDSQPAVVITSPELAPRVHNYPSEKILVLEAGWQHYLAKENAEKDLELKKPPLTLDSLAFVAYSSGTTGKPKGILNHLDIDKAQHLQVMEITHSVVDY</sequence>
<feature type="domain" description="AMP-dependent synthetase/ligase" evidence="3">
    <location>
        <begin position="14"/>
        <end position="176"/>
    </location>
</feature>
<keyword evidence="2" id="KW-0597">Phosphoprotein</keyword>
<dbReference type="Gene3D" id="3.40.50.12780">
    <property type="entry name" value="N-terminal domain of ligase-like"/>
    <property type="match status" value="1"/>
</dbReference>
<dbReference type="InterPro" id="IPR020845">
    <property type="entry name" value="AMP-binding_CS"/>
</dbReference>